<dbReference type="InterPro" id="IPR017850">
    <property type="entry name" value="Alkaline_phosphatase_core_sf"/>
</dbReference>
<evidence type="ECO:0000256" key="4">
    <source>
        <dbReference type="ARBA" id="ARBA00005524"/>
    </source>
</evidence>
<comment type="caution">
    <text evidence="8">The sequence shown here is derived from an EMBL/GenBank/DDBJ whole genome shotgun (WGS) entry which is preliminary data.</text>
</comment>
<comment type="catalytic activity">
    <reaction evidence="1">
        <text>(2R)-2-phosphoglycerate = (2R)-3-phosphoglycerate</text>
        <dbReference type="Rhea" id="RHEA:15901"/>
        <dbReference type="ChEBI" id="CHEBI:58272"/>
        <dbReference type="ChEBI" id="CHEBI:58289"/>
        <dbReference type="EC" id="5.4.2.12"/>
    </reaction>
</comment>
<proteinExistence type="inferred from homology"/>
<keyword evidence="5" id="KW-0324">Glycolysis</keyword>
<reference evidence="8 9" key="1">
    <citation type="journal article" date="2017" name="Genome Biol. Evol.">
        <title>Phytophthora megakarya and P. palmivora, closely related causal agents of cacao black pod rot, underwent increases in genome sizes and gene numbers by different mechanisms.</title>
        <authorList>
            <person name="Ali S.S."/>
            <person name="Shao J."/>
            <person name="Lary D.J."/>
            <person name="Kronmiller B."/>
            <person name="Shen D."/>
            <person name="Strem M.D."/>
            <person name="Amoako-Attah I."/>
            <person name="Akrofi A.Y."/>
            <person name="Begoude B.A."/>
            <person name="Ten Hoopen G.M."/>
            <person name="Coulibaly K."/>
            <person name="Kebe B.I."/>
            <person name="Melnick R.L."/>
            <person name="Guiltinan M.J."/>
            <person name="Tyler B.M."/>
            <person name="Meinhardt L.W."/>
            <person name="Bailey B.A."/>
        </authorList>
    </citation>
    <scope>NUCLEOTIDE SEQUENCE [LARGE SCALE GENOMIC DNA]</scope>
    <source>
        <strain evidence="9">sbr112.9</strain>
    </source>
</reference>
<dbReference type="GO" id="GO:0006096">
    <property type="term" value="P:glycolytic process"/>
    <property type="evidence" value="ECO:0007669"/>
    <property type="project" value="UniProtKB-KW"/>
</dbReference>
<evidence type="ECO:0000256" key="5">
    <source>
        <dbReference type="ARBA" id="ARBA00023152"/>
    </source>
</evidence>
<dbReference type="Pfam" id="PF01676">
    <property type="entry name" value="Metalloenzyme"/>
    <property type="match status" value="1"/>
</dbReference>
<evidence type="ECO:0000259" key="7">
    <source>
        <dbReference type="Pfam" id="PF01676"/>
    </source>
</evidence>
<evidence type="ECO:0000256" key="3">
    <source>
        <dbReference type="ARBA" id="ARBA00004921"/>
    </source>
</evidence>
<dbReference type="AlphaFoldDB" id="A0A2P4XSX5"/>
<evidence type="ECO:0000313" key="9">
    <source>
        <dbReference type="Proteomes" id="UP000237271"/>
    </source>
</evidence>
<evidence type="ECO:0000256" key="2">
    <source>
        <dbReference type="ARBA" id="ARBA00002315"/>
    </source>
</evidence>
<protein>
    <submittedName>
        <fullName evidence="8">2,3-bisphosphoglycerate-independent phosphoglycerate mutase</fullName>
    </submittedName>
</protein>
<evidence type="ECO:0000256" key="1">
    <source>
        <dbReference type="ARBA" id="ARBA00000370"/>
    </source>
</evidence>
<feature type="signal peptide" evidence="6">
    <location>
        <begin position="1"/>
        <end position="23"/>
    </location>
</feature>
<dbReference type="EMBL" id="NCKW01008103">
    <property type="protein sequence ID" value="POM68652.1"/>
    <property type="molecule type" value="Genomic_DNA"/>
</dbReference>
<evidence type="ECO:0000313" key="8">
    <source>
        <dbReference type="EMBL" id="POM68652.1"/>
    </source>
</evidence>
<comment type="pathway">
    <text evidence="3">Carbohydrate degradation.</text>
</comment>
<name>A0A2P4XSX5_9STRA</name>
<comment type="similarity">
    <text evidence="4">Belongs to the BPG-independent phosphoglycerate mutase family. A-PGAM subfamily.</text>
</comment>
<gene>
    <name evidence="8" type="ORF">PHPALM_15161</name>
</gene>
<accession>A0A2P4XSX5</accession>
<organism evidence="8 9">
    <name type="scientific">Phytophthora palmivora</name>
    <dbReference type="NCBI Taxonomy" id="4796"/>
    <lineage>
        <taxon>Eukaryota</taxon>
        <taxon>Sar</taxon>
        <taxon>Stramenopiles</taxon>
        <taxon>Oomycota</taxon>
        <taxon>Peronosporomycetes</taxon>
        <taxon>Peronosporales</taxon>
        <taxon>Peronosporaceae</taxon>
        <taxon>Phytophthora</taxon>
    </lineage>
</organism>
<sequence length="200" mass="21559">MHGLTPFMIAPTCIIAGLGMSLGFEIATAPGATGDYHTNLRSKAETALQLLRGGKFDFGFVHVKAVDDAGHDRDVAKKVHFTERADEMISLLLEGIHADCGEEDNEVTIVVTGDHTTPVKYGDHTFEPVPFAIARVGNAYERLQHFKNGGDPANVNNLPPGPLTDGVSRFSELAVARGALGRFAGDQVINLVKGFREYEL</sequence>
<dbReference type="SUPFAM" id="SSF53649">
    <property type="entry name" value="Alkaline phosphatase-like"/>
    <property type="match status" value="1"/>
</dbReference>
<dbReference type="GO" id="GO:0046872">
    <property type="term" value="F:metal ion binding"/>
    <property type="evidence" value="ECO:0007669"/>
    <property type="project" value="InterPro"/>
</dbReference>
<dbReference type="PANTHER" id="PTHR31209:SF0">
    <property type="entry name" value="METALLOENZYME DOMAIN-CONTAINING PROTEIN"/>
    <property type="match status" value="1"/>
</dbReference>
<dbReference type="GO" id="GO:0004619">
    <property type="term" value="F:phosphoglycerate mutase activity"/>
    <property type="evidence" value="ECO:0007669"/>
    <property type="project" value="UniProtKB-EC"/>
</dbReference>
<feature type="domain" description="Metalloenzyme" evidence="7">
    <location>
        <begin position="2"/>
        <end position="138"/>
    </location>
</feature>
<keyword evidence="6" id="KW-0732">Signal</keyword>
<dbReference type="OrthoDB" id="113620at2759"/>
<keyword evidence="9" id="KW-1185">Reference proteome</keyword>
<dbReference type="InterPro" id="IPR004456">
    <property type="entry name" value="Pglycerate_mutase_ApgM"/>
</dbReference>
<evidence type="ECO:0000256" key="6">
    <source>
        <dbReference type="SAM" id="SignalP"/>
    </source>
</evidence>
<dbReference type="InterPro" id="IPR006124">
    <property type="entry name" value="Metalloenzyme"/>
</dbReference>
<dbReference type="Proteomes" id="UP000237271">
    <property type="component" value="Unassembled WGS sequence"/>
</dbReference>
<feature type="chain" id="PRO_5015147774" evidence="6">
    <location>
        <begin position="24"/>
        <end position="200"/>
    </location>
</feature>
<dbReference type="Gene3D" id="3.40.720.10">
    <property type="entry name" value="Alkaline Phosphatase, subunit A"/>
    <property type="match status" value="1"/>
</dbReference>
<comment type="function">
    <text evidence="2">Catalyzes the interconversion of 2-phosphoglycerate and 3-phosphoglycerate.</text>
</comment>
<dbReference type="PANTHER" id="PTHR31209">
    <property type="entry name" value="COFACTOR-INDEPENDENT PHOSPHOGLYCERATE MUTASE"/>
    <property type="match status" value="1"/>
</dbReference>